<accession>A0A642V3I4</accession>
<proteinExistence type="predicted"/>
<feature type="signal peptide" evidence="3">
    <location>
        <begin position="1"/>
        <end position="16"/>
    </location>
</feature>
<sequence length="219" mass="22154">MKFLAIFSLFLTSVFGVIYTTINPCEGIPNCIITGTRTFHSYGEPTGSYDDYYDDDDSSSSSSSSSSSGGSSSLDDDDDDSSSSSSSSSSSGGSGSSGRSSSDDDDLDFSSKAASSATRSHFKLSSVSFPSVSLSSISISIPSLSYPTDLPSSDLAKLSSLASVKPTNSAEMSKALNSLKDAMKTATGGGDDSSGSPVVMAPISAVVAAFGAGVFAVLL</sequence>
<comment type="caution">
    <text evidence="4">The sequence shown here is derived from an EMBL/GenBank/DDBJ whole genome shotgun (WGS) entry which is preliminary data.</text>
</comment>
<feature type="compositionally biased region" description="Low complexity" evidence="1">
    <location>
        <begin position="82"/>
        <end position="91"/>
    </location>
</feature>
<dbReference type="AlphaFoldDB" id="A0A642V3I4"/>
<feature type="transmembrane region" description="Helical" evidence="2">
    <location>
        <begin position="199"/>
        <end position="218"/>
    </location>
</feature>
<feature type="region of interest" description="Disordered" evidence="1">
    <location>
        <begin position="50"/>
        <end position="110"/>
    </location>
</feature>
<gene>
    <name evidence="4" type="ORF">TRICI_003556</name>
</gene>
<dbReference type="VEuPathDB" id="FungiDB:TRICI_003556"/>
<reference evidence="4" key="1">
    <citation type="journal article" date="2019" name="G3 (Bethesda)">
        <title>Genome Assemblies of Two Rare Opportunistic Yeast Pathogens: Diutina rugosa (syn. Candida rugosa) and Trichomonascus ciferrii (syn. Candida ciferrii).</title>
        <authorList>
            <person name="Mixao V."/>
            <person name="Saus E."/>
            <person name="Hansen A.P."/>
            <person name="Lass-Florl C."/>
            <person name="Gabaldon T."/>
        </authorList>
    </citation>
    <scope>NUCLEOTIDE SEQUENCE</scope>
    <source>
        <strain evidence="4">CBS 4856</strain>
    </source>
</reference>
<name>A0A642V3I4_9ASCO</name>
<dbReference type="EMBL" id="SWFS01000259">
    <property type="protein sequence ID" value="KAA8912276.1"/>
    <property type="molecule type" value="Genomic_DNA"/>
</dbReference>
<keyword evidence="3" id="KW-0732">Signal</keyword>
<organism evidence="4 5">
    <name type="scientific">Trichomonascus ciferrii</name>
    <dbReference type="NCBI Taxonomy" id="44093"/>
    <lineage>
        <taxon>Eukaryota</taxon>
        <taxon>Fungi</taxon>
        <taxon>Dikarya</taxon>
        <taxon>Ascomycota</taxon>
        <taxon>Saccharomycotina</taxon>
        <taxon>Dipodascomycetes</taxon>
        <taxon>Dipodascales</taxon>
        <taxon>Trichomonascaceae</taxon>
        <taxon>Trichomonascus</taxon>
        <taxon>Trichomonascus ciferrii complex</taxon>
    </lineage>
</organism>
<evidence type="ECO:0000256" key="3">
    <source>
        <dbReference type="SAM" id="SignalP"/>
    </source>
</evidence>
<feature type="compositionally biased region" description="Low complexity" evidence="1">
    <location>
        <begin position="59"/>
        <end position="73"/>
    </location>
</feature>
<evidence type="ECO:0000256" key="2">
    <source>
        <dbReference type="SAM" id="Phobius"/>
    </source>
</evidence>
<keyword evidence="2" id="KW-0812">Transmembrane</keyword>
<keyword evidence="2" id="KW-0472">Membrane</keyword>
<protein>
    <submittedName>
        <fullName evidence="4">Uncharacterized protein</fullName>
    </submittedName>
</protein>
<evidence type="ECO:0000313" key="5">
    <source>
        <dbReference type="Proteomes" id="UP000761534"/>
    </source>
</evidence>
<dbReference type="Proteomes" id="UP000761534">
    <property type="component" value="Unassembled WGS sequence"/>
</dbReference>
<evidence type="ECO:0000313" key="4">
    <source>
        <dbReference type="EMBL" id="KAA8912276.1"/>
    </source>
</evidence>
<keyword evidence="2" id="KW-1133">Transmembrane helix</keyword>
<keyword evidence="5" id="KW-1185">Reference proteome</keyword>
<feature type="chain" id="PRO_5024820123" evidence="3">
    <location>
        <begin position="17"/>
        <end position="219"/>
    </location>
</feature>
<evidence type="ECO:0000256" key="1">
    <source>
        <dbReference type="SAM" id="MobiDB-lite"/>
    </source>
</evidence>